<keyword evidence="8" id="KW-1185">Reference proteome</keyword>
<comment type="subcellular location">
    <subcellularLocation>
        <location evidence="1">Membrane</location>
    </subcellularLocation>
</comment>
<accession>A0A4R3L717</accession>
<organism evidence="7 8">
    <name type="scientific">Hazenella coriacea</name>
    <dbReference type="NCBI Taxonomy" id="1179467"/>
    <lineage>
        <taxon>Bacteria</taxon>
        <taxon>Bacillati</taxon>
        <taxon>Bacillota</taxon>
        <taxon>Bacilli</taxon>
        <taxon>Bacillales</taxon>
        <taxon>Thermoactinomycetaceae</taxon>
        <taxon>Hazenella</taxon>
    </lineage>
</organism>
<dbReference type="PANTHER" id="PTHR30627:SF24">
    <property type="entry name" value="PENICILLIN-BINDING PROTEIN 4B"/>
    <property type="match status" value="1"/>
</dbReference>
<dbReference type="InterPro" id="IPR012338">
    <property type="entry name" value="Beta-lactam/transpept-like"/>
</dbReference>
<dbReference type="Pfam" id="PF03717">
    <property type="entry name" value="PBP_dimer"/>
    <property type="match status" value="1"/>
</dbReference>
<dbReference type="Pfam" id="PF00905">
    <property type="entry name" value="Transpeptidase"/>
    <property type="match status" value="1"/>
</dbReference>
<evidence type="ECO:0000256" key="4">
    <source>
        <dbReference type="SAM" id="Phobius"/>
    </source>
</evidence>
<feature type="transmembrane region" description="Helical" evidence="4">
    <location>
        <begin position="9"/>
        <end position="28"/>
    </location>
</feature>
<dbReference type="EMBL" id="SMAG01000003">
    <property type="protein sequence ID" value="TCS94888.1"/>
    <property type="molecule type" value="Genomic_DNA"/>
</dbReference>
<dbReference type="AlphaFoldDB" id="A0A4R3L717"/>
<evidence type="ECO:0000313" key="8">
    <source>
        <dbReference type="Proteomes" id="UP000294937"/>
    </source>
</evidence>
<dbReference type="SUPFAM" id="SSF56519">
    <property type="entry name" value="Penicillin binding protein dimerisation domain"/>
    <property type="match status" value="1"/>
</dbReference>
<dbReference type="InterPro" id="IPR050515">
    <property type="entry name" value="Beta-lactam/transpept"/>
</dbReference>
<dbReference type="GO" id="GO:0071972">
    <property type="term" value="F:peptidoglycan L,D-transpeptidase activity"/>
    <property type="evidence" value="ECO:0007669"/>
    <property type="project" value="TreeGrafter"/>
</dbReference>
<evidence type="ECO:0000256" key="3">
    <source>
        <dbReference type="ARBA" id="ARBA00023136"/>
    </source>
</evidence>
<evidence type="ECO:0000313" key="7">
    <source>
        <dbReference type="EMBL" id="TCS94888.1"/>
    </source>
</evidence>
<dbReference type="Gene3D" id="3.90.1310.10">
    <property type="entry name" value="Penicillin-binding protein 2a (Domain 2)"/>
    <property type="match status" value="1"/>
</dbReference>
<dbReference type="SUPFAM" id="SSF56601">
    <property type="entry name" value="beta-lactamase/transpeptidase-like"/>
    <property type="match status" value="1"/>
</dbReference>
<dbReference type="Gene3D" id="3.40.710.10">
    <property type="entry name" value="DD-peptidase/beta-lactamase superfamily"/>
    <property type="match status" value="1"/>
</dbReference>
<keyword evidence="3 4" id="KW-0472">Membrane</keyword>
<keyword evidence="4" id="KW-0812">Transmembrane</keyword>
<dbReference type="InterPro" id="IPR001460">
    <property type="entry name" value="PCN-bd_Tpept"/>
</dbReference>
<gene>
    <name evidence="7" type="ORF">EDD58_103311</name>
</gene>
<dbReference type="Proteomes" id="UP000294937">
    <property type="component" value="Unassembled WGS sequence"/>
</dbReference>
<keyword evidence="7" id="KW-0132">Cell division</keyword>
<evidence type="ECO:0000256" key="2">
    <source>
        <dbReference type="ARBA" id="ARBA00007171"/>
    </source>
</evidence>
<comment type="similarity">
    <text evidence="2">Belongs to the transpeptidase family.</text>
</comment>
<dbReference type="GO" id="GO:0005886">
    <property type="term" value="C:plasma membrane"/>
    <property type="evidence" value="ECO:0007669"/>
    <property type="project" value="TreeGrafter"/>
</dbReference>
<evidence type="ECO:0000256" key="1">
    <source>
        <dbReference type="ARBA" id="ARBA00004370"/>
    </source>
</evidence>
<dbReference type="GO" id="GO:0008658">
    <property type="term" value="F:penicillin binding"/>
    <property type="evidence" value="ECO:0007669"/>
    <property type="project" value="InterPro"/>
</dbReference>
<dbReference type="GO" id="GO:0071555">
    <property type="term" value="P:cell wall organization"/>
    <property type="evidence" value="ECO:0007669"/>
    <property type="project" value="TreeGrafter"/>
</dbReference>
<dbReference type="GO" id="GO:0051301">
    <property type="term" value="P:cell division"/>
    <property type="evidence" value="ECO:0007669"/>
    <property type="project" value="UniProtKB-KW"/>
</dbReference>
<proteinExistence type="inferred from homology"/>
<dbReference type="InterPro" id="IPR005311">
    <property type="entry name" value="PBP_dimer"/>
</dbReference>
<dbReference type="InterPro" id="IPR036138">
    <property type="entry name" value="PBP_dimer_sf"/>
</dbReference>
<keyword evidence="7" id="KW-0131">Cell cycle</keyword>
<evidence type="ECO:0000259" key="5">
    <source>
        <dbReference type="Pfam" id="PF00905"/>
    </source>
</evidence>
<feature type="domain" description="Penicillin-binding protein transpeptidase" evidence="5">
    <location>
        <begin position="280"/>
        <end position="590"/>
    </location>
</feature>
<dbReference type="OrthoDB" id="2985542at2"/>
<keyword evidence="4" id="KW-1133">Transmembrane helix</keyword>
<protein>
    <submittedName>
        <fullName evidence="7">Cell division protein FtsI/penicillin-binding protein 2</fullName>
    </submittedName>
</protein>
<comment type="caution">
    <text evidence="7">The sequence shown here is derived from an EMBL/GenBank/DDBJ whole genome shotgun (WGS) entry which is preliminary data.</text>
</comment>
<name>A0A4R3L717_9BACL</name>
<feature type="domain" description="Penicillin-binding protein dimerisation" evidence="6">
    <location>
        <begin position="64"/>
        <end position="223"/>
    </location>
</feature>
<sequence length="608" mass="68007">MMKSQWRNWFIAMSLVTAFVCIIMRLYMIQVKSTRSFSPAFSNQNLDLIELAQEKQTSGIVIDTGRGMIVDRNGVPFVGDKDWNLLVFPQSAKQIELRKESWSQLAEQIDYSLDKFFSLLSQLDEPLILPAKDGSKLSIRADQKLEIERLGIPGIYVIESDQRMMKSQIGQPLIGRVQRGAKLVALRYPEEVRNQRISLQSRIGTTGLEAAFEPFLHSEEESIILYKKGMTRKPLNGVQVKVKQKESGNEFPKHVIKTTLDKEIQHRVEQILEREQVKEGAVVVQEIATGNLLALGSRPNVSLTQSVDDEWKHRALMEATPGSIFKIVVAIAAINEGLVDPNQMFTCTGELGRYGLKDSNPKGHGRQSFHEAFADSCNVVLGQVAGKLGGRKLDQYAKQLGLSQPIIWSGPVFREANFKQYHEEQTGLIFDSETSPKDEGAVVQSGIGQRGVKMTPVQAANMVTALFHQGKAISPRLATEIQDEQGRVIFTFANKYLLQSKPLKKSTVQAVQKMMREVVTDGTATSVSNATWSLAGKTGTAQIGEDNRRYNKWMIGFGPTNQPRYSVAVVLRGVDNSEDPRAKRIFKLVMDELAIQEKEGKANKEKKR</sequence>
<evidence type="ECO:0000259" key="6">
    <source>
        <dbReference type="Pfam" id="PF03717"/>
    </source>
</evidence>
<dbReference type="PANTHER" id="PTHR30627">
    <property type="entry name" value="PEPTIDOGLYCAN D,D-TRANSPEPTIDASE"/>
    <property type="match status" value="1"/>
</dbReference>
<reference evidence="7 8" key="1">
    <citation type="submission" date="2019-03" db="EMBL/GenBank/DDBJ databases">
        <title>Genomic Encyclopedia of Type Strains, Phase IV (KMG-IV): sequencing the most valuable type-strain genomes for metagenomic binning, comparative biology and taxonomic classification.</title>
        <authorList>
            <person name="Goeker M."/>
        </authorList>
    </citation>
    <scope>NUCLEOTIDE SEQUENCE [LARGE SCALE GENOMIC DNA]</scope>
    <source>
        <strain evidence="7 8">DSM 45707</strain>
    </source>
</reference>